<organism evidence="2 3">
    <name type="scientific">Rhodopirellula islandica</name>
    <dbReference type="NCBI Taxonomy" id="595434"/>
    <lineage>
        <taxon>Bacteria</taxon>
        <taxon>Pseudomonadati</taxon>
        <taxon>Planctomycetota</taxon>
        <taxon>Planctomycetia</taxon>
        <taxon>Pirellulales</taxon>
        <taxon>Pirellulaceae</taxon>
        <taxon>Rhodopirellula</taxon>
    </lineage>
</organism>
<comment type="caution">
    <text evidence="2">The sequence shown here is derived from an EMBL/GenBank/DDBJ whole genome shotgun (WGS) entry which is preliminary data.</text>
</comment>
<feature type="chain" id="PRO_5005250314" description="Signal peptide and transmembrane protein" evidence="1">
    <location>
        <begin position="19"/>
        <end position="57"/>
    </location>
</feature>
<dbReference type="PATRIC" id="fig|595434.4.peg.677"/>
<evidence type="ECO:0000256" key="1">
    <source>
        <dbReference type="SAM" id="SignalP"/>
    </source>
</evidence>
<dbReference type="EMBL" id="LECT01000007">
    <property type="protein sequence ID" value="KLU06899.1"/>
    <property type="molecule type" value="Genomic_DNA"/>
</dbReference>
<dbReference type="AlphaFoldDB" id="A0A0J1EN45"/>
<evidence type="ECO:0000313" key="2">
    <source>
        <dbReference type="EMBL" id="KLU06899.1"/>
    </source>
</evidence>
<dbReference type="Proteomes" id="UP000036367">
    <property type="component" value="Unassembled WGS sequence"/>
</dbReference>
<name>A0A0J1EN45_RHOIS</name>
<accession>A0A0J1EN45</accession>
<sequence length="57" mass="6186">MHHRKGRRLLRSCCSAKAACCSDLAAVVVMAGAFCVRASSQILAGSTIRHWRAFLPN</sequence>
<evidence type="ECO:0008006" key="4">
    <source>
        <dbReference type="Google" id="ProtNLM"/>
    </source>
</evidence>
<keyword evidence="1" id="KW-0732">Signal</keyword>
<protein>
    <recommendedName>
        <fullName evidence="4">Signal peptide and transmembrane protein</fullName>
    </recommendedName>
</protein>
<proteinExistence type="predicted"/>
<gene>
    <name evidence="2" type="ORF">RISK_000700</name>
</gene>
<evidence type="ECO:0000313" key="3">
    <source>
        <dbReference type="Proteomes" id="UP000036367"/>
    </source>
</evidence>
<keyword evidence="3" id="KW-1185">Reference proteome</keyword>
<feature type="signal peptide" evidence="1">
    <location>
        <begin position="1"/>
        <end position="18"/>
    </location>
</feature>
<reference evidence="2" key="1">
    <citation type="submission" date="2015-05" db="EMBL/GenBank/DDBJ databases">
        <title>Permanent draft genome of Rhodopirellula islandicus K833.</title>
        <authorList>
            <person name="Kizina J."/>
            <person name="Richter M."/>
            <person name="Glockner F.O."/>
            <person name="Harder J."/>
        </authorList>
    </citation>
    <scope>NUCLEOTIDE SEQUENCE [LARGE SCALE GENOMIC DNA]</scope>
    <source>
        <strain evidence="2">K833</strain>
    </source>
</reference>